<organism evidence="2 3">
    <name type="scientific">Arcicella gelida</name>
    <dbReference type="NCBI Taxonomy" id="2984195"/>
    <lineage>
        <taxon>Bacteria</taxon>
        <taxon>Pseudomonadati</taxon>
        <taxon>Bacteroidota</taxon>
        <taxon>Cytophagia</taxon>
        <taxon>Cytophagales</taxon>
        <taxon>Flectobacillaceae</taxon>
        <taxon>Arcicella</taxon>
    </lineage>
</organism>
<dbReference type="Proteomes" id="UP001303899">
    <property type="component" value="Unassembled WGS sequence"/>
</dbReference>
<sequence length="124" mass="13953">MKKSLLFGILLSALCLATQAKTSEKVNLSVGVQIRLLDSLDFKDYYGSYKMVENPYVQKMKVYFKAGELFGQASDYPETKLIRKKDDEFEEGNFGAQIIFVRTEGLVTGIKVLVQGQELLGTKE</sequence>
<protein>
    <submittedName>
        <fullName evidence="2">Uncharacterized protein</fullName>
    </submittedName>
</protein>
<evidence type="ECO:0000256" key="1">
    <source>
        <dbReference type="SAM" id="SignalP"/>
    </source>
</evidence>
<name>A0ABU5S1B0_9BACT</name>
<feature type="chain" id="PRO_5046040707" evidence="1">
    <location>
        <begin position="21"/>
        <end position="124"/>
    </location>
</feature>
<evidence type="ECO:0000313" key="3">
    <source>
        <dbReference type="Proteomes" id="UP001303899"/>
    </source>
</evidence>
<comment type="caution">
    <text evidence="2">The sequence shown here is derived from an EMBL/GenBank/DDBJ whole genome shotgun (WGS) entry which is preliminary data.</text>
</comment>
<proteinExistence type="predicted"/>
<evidence type="ECO:0000313" key="2">
    <source>
        <dbReference type="EMBL" id="MEA5402250.1"/>
    </source>
</evidence>
<dbReference type="RefSeq" id="WP_323326600.1">
    <property type="nucleotide sequence ID" value="NZ_JAYGIL010000004.1"/>
</dbReference>
<accession>A0ABU5S1B0</accession>
<keyword evidence="3" id="KW-1185">Reference proteome</keyword>
<gene>
    <name evidence="2" type="ORF">VB776_04965</name>
</gene>
<dbReference type="EMBL" id="JAYGIL010000004">
    <property type="protein sequence ID" value="MEA5402250.1"/>
    <property type="molecule type" value="Genomic_DNA"/>
</dbReference>
<keyword evidence="1" id="KW-0732">Signal</keyword>
<feature type="signal peptide" evidence="1">
    <location>
        <begin position="1"/>
        <end position="20"/>
    </location>
</feature>
<reference evidence="2 3" key="1">
    <citation type="submission" date="2023-12" db="EMBL/GenBank/DDBJ databases">
        <title>Novel species of the genus Arcicella isolated from rivers.</title>
        <authorList>
            <person name="Lu H."/>
        </authorList>
    </citation>
    <scope>NUCLEOTIDE SEQUENCE [LARGE SCALE GENOMIC DNA]</scope>
    <source>
        <strain evidence="2 3">DC2W</strain>
    </source>
</reference>